<organism evidence="15 16">
    <name type="scientific">Bifidobacterium cebidarum</name>
    <dbReference type="NCBI Taxonomy" id="2650773"/>
    <lineage>
        <taxon>Bacteria</taxon>
        <taxon>Bacillati</taxon>
        <taxon>Actinomycetota</taxon>
        <taxon>Actinomycetes</taxon>
        <taxon>Bifidobacteriales</taxon>
        <taxon>Bifidobacteriaceae</taxon>
        <taxon>Bifidobacterium</taxon>
    </lineage>
</organism>
<name>A0A6I1GF26_9BIFI</name>
<dbReference type="GO" id="GO:0015012">
    <property type="term" value="P:heparan sulfate proteoglycan biosynthetic process"/>
    <property type="evidence" value="ECO:0007669"/>
    <property type="project" value="TreeGrafter"/>
</dbReference>
<evidence type="ECO:0000256" key="6">
    <source>
        <dbReference type="ARBA" id="ARBA00022723"/>
    </source>
</evidence>
<dbReference type="GO" id="GO:0050650">
    <property type="term" value="P:chondroitin sulfate proteoglycan biosynthetic process"/>
    <property type="evidence" value="ECO:0007669"/>
    <property type="project" value="TreeGrafter"/>
</dbReference>
<dbReference type="GO" id="GO:0046872">
    <property type="term" value="F:metal ion binding"/>
    <property type="evidence" value="ECO:0007669"/>
    <property type="project" value="UniProtKB-KW"/>
</dbReference>
<keyword evidence="7" id="KW-0256">Endoplasmic reticulum</keyword>
<evidence type="ECO:0000256" key="12">
    <source>
        <dbReference type="ARBA" id="ARBA00023157"/>
    </source>
</evidence>
<keyword evidence="16" id="KW-1185">Reference proteome</keyword>
<dbReference type="GO" id="GO:0030158">
    <property type="term" value="F:protein xylosyltransferase activity"/>
    <property type="evidence" value="ECO:0007669"/>
    <property type="project" value="InterPro"/>
</dbReference>
<evidence type="ECO:0000256" key="13">
    <source>
        <dbReference type="ARBA" id="ARBA00023180"/>
    </source>
</evidence>
<dbReference type="PANTHER" id="PTHR46025">
    <property type="entry name" value="XYLOSYLTRANSFERASE OXT"/>
    <property type="match status" value="1"/>
</dbReference>
<evidence type="ECO:0000256" key="9">
    <source>
        <dbReference type="ARBA" id="ARBA00022989"/>
    </source>
</evidence>
<keyword evidence="10" id="KW-0333">Golgi apparatus</keyword>
<reference evidence="15 16" key="1">
    <citation type="submission" date="2019-09" db="EMBL/GenBank/DDBJ databases">
        <title>Characterization of the phylogenetic diversity of two novel species belonging to the genus Bifidobacterium: Bifidobacterium cebidarum sp. nov. and Bifidobacterium leontopitheci sp. nov.</title>
        <authorList>
            <person name="Lugli G.A."/>
            <person name="Duranti S."/>
            <person name="Milani C."/>
            <person name="Turroni F."/>
            <person name="Ventura M."/>
        </authorList>
    </citation>
    <scope>NUCLEOTIDE SEQUENCE [LARGE SCALE GENOMIC DNA]</scope>
    <source>
        <strain evidence="15 16">LMG 31469</strain>
    </source>
</reference>
<evidence type="ECO:0000256" key="8">
    <source>
        <dbReference type="ARBA" id="ARBA00022968"/>
    </source>
</evidence>
<proteinExistence type="predicted"/>
<evidence type="ECO:0000256" key="14">
    <source>
        <dbReference type="ARBA" id="ARBA00042865"/>
    </source>
</evidence>
<evidence type="ECO:0000256" key="11">
    <source>
        <dbReference type="ARBA" id="ARBA00023136"/>
    </source>
</evidence>
<dbReference type="Proteomes" id="UP000468413">
    <property type="component" value="Unassembled WGS sequence"/>
</dbReference>
<keyword evidence="13" id="KW-0325">Glycoprotein</keyword>
<dbReference type="GO" id="GO:0016020">
    <property type="term" value="C:membrane"/>
    <property type="evidence" value="ECO:0007669"/>
    <property type="project" value="InterPro"/>
</dbReference>
<evidence type="ECO:0000256" key="7">
    <source>
        <dbReference type="ARBA" id="ARBA00022824"/>
    </source>
</evidence>
<evidence type="ECO:0000256" key="10">
    <source>
        <dbReference type="ARBA" id="ARBA00023034"/>
    </source>
</evidence>
<comment type="subcellular location">
    <subcellularLocation>
        <location evidence="2">Endoplasmic reticulum membrane</location>
        <topology evidence="2">Single-pass type II membrane protein</topology>
    </subcellularLocation>
    <subcellularLocation>
        <location evidence="1">Golgi apparatus membrane</location>
        <topology evidence="1">Single-pass type II membrane protein</topology>
    </subcellularLocation>
</comment>
<gene>
    <name evidence="15" type="ORF">F7D08_1174</name>
</gene>
<keyword evidence="12" id="KW-1015">Disulfide bond</keyword>
<accession>A0A6I1GF26</accession>
<dbReference type="EMBL" id="WBVS01000005">
    <property type="protein sequence ID" value="KAB7788137.1"/>
    <property type="molecule type" value="Genomic_DNA"/>
</dbReference>
<keyword evidence="6" id="KW-0479">Metal-binding</keyword>
<sequence length="287" mass="33609">MQALIITCYKDSNQLIKLIESTCKNFLVYVHVDKKSTIDLNYLIKKKFPNTTIISNYSINWGGMNHLLAIIDLIHLALKDQRTSFIHIISAQDIPTKSPSEFKQKFEHSEKIYMECIPQHSMPPQIVRRIENWIPSANFESRKTPVRVLNMSFYIAERVLHLTRKQLGEYRNTFKGQIWCSIPRHVAQYVLDYINSHKNFMRSLKHTIIPEEFFFQTIIANSPYKSDIIDNDLRYVDWTYRNGSGPAILDETDYEKILSRNAFFARKIDLTISKKLIALIEAKTTTN</sequence>
<evidence type="ECO:0000256" key="5">
    <source>
        <dbReference type="ARBA" id="ARBA00022692"/>
    </source>
</evidence>
<comment type="caution">
    <text evidence="15">The sequence shown here is derived from an EMBL/GenBank/DDBJ whole genome shotgun (WGS) entry which is preliminary data.</text>
</comment>
<keyword evidence="3" id="KW-0328">Glycosyltransferase</keyword>
<keyword evidence="5" id="KW-0812">Transmembrane</keyword>
<evidence type="ECO:0000256" key="2">
    <source>
        <dbReference type="ARBA" id="ARBA00004648"/>
    </source>
</evidence>
<dbReference type="AlphaFoldDB" id="A0A6I1GF26"/>
<protein>
    <recommendedName>
        <fullName evidence="14">Peptide O-xylosyltransferase</fullName>
    </recommendedName>
</protein>
<dbReference type="Pfam" id="PF02485">
    <property type="entry name" value="Branch"/>
    <property type="match status" value="1"/>
</dbReference>
<keyword evidence="4" id="KW-0808">Transferase</keyword>
<keyword evidence="9" id="KW-1133">Transmembrane helix</keyword>
<dbReference type="PANTHER" id="PTHR46025:SF3">
    <property type="entry name" value="XYLOSYLTRANSFERASE OXT"/>
    <property type="match status" value="1"/>
</dbReference>
<evidence type="ECO:0000256" key="3">
    <source>
        <dbReference type="ARBA" id="ARBA00022676"/>
    </source>
</evidence>
<evidence type="ECO:0000256" key="1">
    <source>
        <dbReference type="ARBA" id="ARBA00004323"/>
    </source>
</evidence>
<dbReference type="InterPro" id="IPR003406">
    <property type="entry name" value="Glyco_trans_14"/>
</dbReference>
<evidence type="ECO:0000313" key="16">
    <source>
        <dbReference type="Proteomes" id="UP000468413"/>
    </source>
</evidence>
<keyword evidence="11" id="KW-0472">Membrane</keyword>
<evidence type="ECO:0000313" key="15">
    <source>
        <dbReference type="EMBL" id="KAB7788137.1"/>
    </source>
</evidence>
<evidence type="ECO:0000256" key="4">
    <source>
        <dbReference type="ARBA" id="ARBA00022679"/>
    </source>
</evidence>
<keyword evidence="8" id="KW-0735">Signal-anchor</keyword>
<dbReference type="InterPro" id="IPR043538">
    <property type="entry name" value="XYLT"/>
</dbReference>
<dbReference type="RefSeq" id="WP_226803413.1">
    <property type="nucleotide sequence ID" value="NZ_WBVS01000005.1"/>
</dbReference>